<keyword evidence="1" id="KW-0805">Transcription regulation</keyword>
<keyword evidence="3" id="KW-0804">Transcription</keyword>
<dbReference type="CDD" id="cd00067">
    <property type="entry name" value="GAL4"/>
    <property type="match status" value="1"/>
</dbReference>
<accession>A0A545UYH6</accession>
<evidence type="ECO:0000313" key="7">
    <source>
        <dbReference type="EMBL" id="TQV94535.1"/>
    </source>
</evidence>
<dbReference type="Gene3D" id="4.10.240.10">
    <property type="entry name" value="Zn(2)-C6 fungal-type DNA-binding domain"/>
    <property type="match status" value="1"/>
</dbReference>
<dbReference type="AlphaFoldDB" id="A0A545UYH6"/>
<keyword evidence="2" id="KW-0238">DNA-binding</keyword>
<dbReference type="PANTHER" id="PTHR31069:SF32">
    <property type="entry name" value="ARGININE METABOLISM REGULATION PROTEIN II"/>
    <property type="match status" value="1"/>
</dbReference>
<protein>
    <submittedName>
        <fullName evidence="7">Fungal transcriptional regulatory protein</fullName>
    </submittedName>
</protein>
<proteinExistence type="predicted"/>
<reference evidence="7 8" key="1">
    <citation type="journal article" date="2019" name="Appl. Microbiol. Biotechnol.">
        <title>Genome sequence of Isaria javanica and comparative genome analysis insights into family S53 peptidase evolution in fungal entomopathogens.</title>
        <authorList>
            <person name="Lin R."/>
            <person name="Zhang X."/>
            <person name="Xin B."/>
            <person name="Zou M."/>
            <person name="Gao Y."/>
            <person name="Qin F."/>
            <person name="Hu Q."/>
            <person name="Xie B."/>
            <person name="Cheng X."/>
        </authorList>
    </citation>
    <scope>NUCLEOTIDE SEQUENCE [LARGE SCALE GENOMIC DNA]</scope>
    <source>
        <strain evidence="7 8">IJ1G</strain>
    </source>
</reference>
<evidence type="ECO:0000256" key="1">
    <source>
        <dbReference type="ARBA" id="ARBA00023015"/>
    </source>
</evidence>
<dbReference type="PROSITE" id="PS50048">
    <property type="entry name" value="ZN2_CY6_FUNGAL_2"/>
    <property type="match status" value="1"/>
</dbReference>
<feature type="domain" description="Zn(2)-C6 fungal-type" evidence="6">
    <location>
        <begin position="32"/>
        <end position="61"/>
    </location>
</feature>
<keyword evidence="8" id="KW-1185">Reference proteome</keyword>
<evidence type="ECO:0000256" key="4">
    <source>
        <dbReference type="ARBA" id="ARBA00023242"/>
    </source>
</evidence>
<organism evidence="7 8">
    <name type="scientific">Cordyceps javanica</name>
    <dbReference type="NCBI Taxonomy" id="43265"/>
    <lineage>
        <taxon>Eukaryota</taxon>
        <taxon>Fungi</taxon>
        <taxon>Dikarya</taxon>
        <taxon>Ascomycota</taxon>
        <taxon>Pezizomycotina</taxon>
        <taxon>Sordariomycetes</taxon>
        <taxon>Hypocreomycetidae</taxon>
        <taxon>Hypocreales</taxon>
        <taxon>Cordycipitaceae</taxon>
        <taxon>Cordyceps</taxon>
    </lineage>
</organism>
<dbReference type="PANTHER" id="PTHR31069">
    <property type="entry name" value="OLEATE-ACTIVATED TRANSCRIPTION FACTOR 1-RELATED"/>
    <property type="match status" value="1"/>
</dbReference>
<dbReference type="GO" id="GO:0003677">
    <property type="term" value="F:DNA binding"/>
    <property type="evidence" value="ECO:0007669"/>
    <property type="project" value="UniProtKB-KW"/>
</dbReference>
<gene>
    <name evidence="7" type="ORF">IF1G_06546</name>
</gene>
<dbReference type="GO" id="GO:0000981">
    <property type="term" value="F:DNA-binding transcription factor activity, RNA polymerase II-specific"/>
    <property type="evidence" value="ECO:0007669"/>
    <property type="project" value="InterPro"/>
</dbReference>
<dbReference type="GO" id="GO:0008270">
    <property type="term" value="F:zinc ion binding"/>
    <property type="evidence" value="ECO:0007669"/>
    <property type="project" value="InterPro"/>
</dbReference>
<dbReference type="InterPro" id="IPR001138">
    <property type="entry name" value="Zn2Cys6_DnaBD"/>
</dbReference>
<evidence type="ECO:0000256" key="3">
    <source>
        <dbReference type="ARBA" id="ARBA00023163"/>
    </source>
</evidence>
<sequence length="403" mass="43943">MSRAAEIPDNFMVKWHADRNRGTRAVRRPITACQTCRASKVKCDGKQRCSHCTSRGVACVYATSKRSTAGTTTGIQKNTQPAYRPVVVEHLFPVSFPTPLPTSTFGEPIDGIAGLSSNNNGATTTCQNTIARNDHDTYQHACSRTILMPGMNDVPNITESATFYDAQLSEFGMQFSTPNTMDTSPSVAISDYSTNATYPTYSNSDTEDSNKRRTASPSSSNSTTNSIGRVFFSAHCICRENLSKRVHAINSAMTNNSLNGIFHVTSEFMHSCQGIMECNLCTLQCTDLVCLISFLQQTASCFHYIAATDPNQQSIRLRVAGTMVPVTDARMRLVAVANLVQHAVDVLDAIGNRGQAMLQTPSPPTPLALANVGYLENTINDLKRTLDGVISIAEQNTGQWTWK</sequence>
<dbReference type="SUPFAM" id="SSF57701">
    <property type="entry name" value="Zn2/Cys6 DNA-binding domain"/>
    <property type="match status" value="1"/>
</dbReference>
<dbReference type="EMBL" id="SPUK01000009">
    <property type="protein sequence ID" value="TQV94535.1"/>
    <property type="molecule type" value="Genomic_DNA"/>
</dbReference>
<dbReference type="InterPro" id="IPR050675">
    <property type="entry name" value="OAF3"/>
</dbReference>
<comment type="caution">
    <text evidence="7">The sequence shown here is derived from an EMBL/GenBank/DDBJ whole genome shotgun (WGS) entry which is preliminary data.</text>
</comment>
<evidence type="ECO:0000256" key="2">
    <source>
        <dbReference type="ARBA" id="ARBA00023125"/>
    </source>
</evidence>
<dbReference type="Pfam" id="PF00172">
    <property type="entry name" value="Zn_clus"/>
    <property type="match status" value="1"/>
</dbReference>
<evidence type="ECO:0000313" key="8">
    <source>
        <dbReference type="Proteomes" id="UP000315783"/>
    </source>
</evidence>
<name>A0A545UYH6_9HYPO</name>
<evidence type="ECO:0000256" key="5">
    <source>
        <dbReference type="SAM" id="MobiDB-lite"/>
    </source>
</evidence>
<keyword evidence="4" id="KW-0539">Nucleus</keyword>
<dbReference type="OrthoDB" id="4869221at2759"/>
<dbReference type="PROSITE" id="PS00463">
    <property type="entry name" value="ZN2_CY6_FUNGAL_1"/>
    <property type="match status" value="1"/>
</dbReference>
<dbReference type="Proteomes" id="UP000315783">
    <property type="component" value="Unassembled WGS sequence"/>
</dbReference>
<dbReference type="InterPro" id="IPR036864">
    <property type="entry name" value="Zn2-C6_fun-type_DNA-bd_sf"/>
</dbReference>
<feature type="region of interest" description="Disordered" evidence="5">
    <location>
        <begin position="199"/>
        <end position="223"/>
    </location>
</feature>
<evidence type="ECO:0000259" key="6">
    <source>
        <dbReference type="PROSITE" id="PS50048"/>
    </source>
</evidence>
<dbReference type="SMART" id="SM00066">
    <property type="entry name" value="GAL4"/>
    <property type="match status" value="1"/>
</dbReference>